<evidence type="ECO:0000313" key="2">
    <source>
        <dbReference type="Proteomes" id="UP000248079"/>
    </source>
</evidence>
<reference evidence="1 2" key="1">
    <citation type="submission" date="2018-05" db="EMBL/GenBank/DDBJ databases">
        <title>Marinifilum breve JC075T sp. nov., a marine bacterium isolated from Yongle Blue Hole in the South China Sea.</title>
        <authorList>
            <person name="Fu T."/>
        </authorList>
    </citation>
    <scope>NUCLEOTIDE SEQUENCE [LARGE SCALE GENOMIC DNA]</scope>
    <source>
        <strain evidence="1 2">JC075</strain>
    </source>
</reference>
<gene>
    <name evidence="1" type="ORF">DF185_09400</name>
</gene>
<dbReference type="AlphaFoldDB" id="A0A2V3ZZF4"/>
<organism evidence="1 2">
    <name type="scientific">Marinifilum breve</name>
    <dbReference type="NCBI Taxonomy" id="2184082"/>
    <lineage>
        <taxon>Bacteria</taxon>
        <taxon>Pseudomonadati</taxon>
        <taxon>Bacteroidota</taxon>
        <taxon>Bacteroidia</taxon>
        <taxon>Marinilabiliales</taxon>
        <taxon>Marinifilaceae</taxon>
    </lineage>
</organism>
<protein>
    <recommendedName>
        <fullName evidence="3">Type IX secretion system membrane protein PorP/SprF</fullName>
    </recommendedName>
</protein>
<sequence length="328" mass="37158">MKLLLSFVVVFFVGIVVGYAQYESSSPSIPRQEFFNPAFNAYKNHGSFNAMFRQQWANSGAHTPEMFAANLFVPTKKYGLGLGGTIVSEDIGLRVVNTVTASVSQGMRIGHNAYLAAGIGLGLKLESYQRSKIKAYPEVDFSDVKMNQSHPVVKLGLMGLFGYNFVGVSSSLRVNDQDFDFTYLTGVDFVAGRVFVLNYDFAFRTTLVGKYYKQTRYNISAGEIEDEFVSPVIDWSVSCLMYDKIWLSAGVRFDQAITSMVNYRLNDQLNIGMKYEIGIGSGYNRFNSQGLYLTYNFKRKKQKRGYTFYKGVFGHTSRWKKSLNEYMY</sequence>
<keyword evidence="2" id="KW-1185">Reference proteome</keyword>
<proteinExistence type="predicted"/>
<dbReference type="EMBL" id="QFLI01000003">
    <property type="protein sequence ID" value="PXY01673.1"/>
    <property type="molecule type" value="Genomic_DNA"/>
</dbReference>
<evidence type="ECO:0000313" key="1">
    <source>
        <dbReference type="EMBL" id="PXY01673.1"/>
    </source>
</evidence>
<comment type="caution">
    <text evidence="1">The sequence shown here is derived from an EMBL/GenBank/DDBJ whole genome shotgun (WGS) entry which is preliminary data.</text>
</comment>
<dbReference type="Pfam" id="PF11751">
    <property type="entry name" value="PorP_SprF"/>
    <property type="match status" value="1"/>
</dbReference>
<evidence type="ECO:0008006" key="3">
    <source>
        <dbReference type="Google" id="ProtNLM"/>
    </source>
</evidence>
<dbReference type="Proteomes" id="UP000248079">
    <property type="component" value="Unassembled WGS sequence"/>
</dbReference>
<dbReference type="InterPro" id="IPR019861">
    <property type="entry name" value="PorP/SprF_Bacteroidetes"/>
</dbReference>
<accession>A0A2V3ZZF4</accession>
<name>A0A2V3ZZF4_9BACT</name>
<dbReference type="RefSeq" id="WP_110360482.1">
    <property type="nucleotide sequence ID" value="NZ_QFLI01000003.1"/>
</dbReference>